<protein>
    <submittedName>
        <fullName evidence="7">Diaminopimelate decarboxylase</fullName>
    </submittedName>
</protein>
<dbReference type="PRINTS" id="PR01181">
    <property type="entry name" value="DAPDCRBXLASE"/>
</dbReference>
<evidence type="ECO:0000256" key="5">
    <source>
        <dbReference type="PIRSR" id="PIRSR600183-50"/>
    </source>
</evidence>
<feature type="modified residue" description="N6-(pyridoxal phosphate)lysine" evidence="5">
    <location>
        <position position="66"/>
    </location>
</feature>
<evidence type="ECO:0000313" key="8">
    <source>
        <dbReference type="Proteomes" id="UP000224006"/>
    </source>
</evidence>
<dbReference type="InterPro" id="IPR022644">
    <property type="entry name" value="De-COase2_N"/>
</dbReference>
<comment type="caution">
    <text evidence="7">The sequence shown here is derived from an EMBL/GenBank/DDBJ whole genome shotgun (WGS) entry which is preliminary data.</text>
</comment>
<dbReference type="Pfam" id="PF02784">
    <property type="entry name" value="Orn_Arg_deC_N"/>
    <property type="match status" value="1"/>
</dbReference>
<keyword evidence="8" id="KW-1185">Reference proteome</keyword>
<dbReference type="PANTHER" id="PTHR43727">
    <property type="entry name" value="DIAMINOPIMELATE DECARBOXYLASE"/>
    <property type="match status" value="1"/>
</dbReference>
<dbReference type="Proteomes" id="UP000224006">
    <property type="component" value="Chromosome III"/>
</dbReference>
<dbReference type="VEuPathDB" id="ToxoDB:BESB_044870"/>
<dbReference type="STRING" id="94643.A0A2A9ME78"/>
<keyword evidence="4" id="KW-0456">Lyase</keyword>
<dbReference type="InterPro" id="IPR002986">
    <property type="entry name" value="DAP_deCOOHase_LysA"/>
</dbReference>
<proteinExistence type="predicted"/>
<dbReference type="AlphaFoldDB" id="A0A2A9ME78"/>
<dbReference type="KEGG" id="bbes:BESB_044870"/>
<organism evidence="7 8">
    <name type="scientific">Besnoitia besnoiti</name>
    <name type="common">Apicomplexan protozoan</name>
    <dbReference type="NCBI Taxonomy" id="94643"/>
    <lineage>
        <taxon>Eukaryota</taxon>
        <taxon>Sar</taxon>
        <taxon>Alveolata</taxon>
        <taxon>Apicomplexa</taxon>
        <taxon>Conoidasida</taxon>
        <taxon>Coccidia</taxon>
        <taxon>Eucoccidiorida</taxon>
        <taxon>Eimeriorina</taxon>
        <taxon>Sarcocystidae</taxon>
        <taxon>Besnoitia</taxon>
    </lineage>
</organism>
<dbReference type="PANTHER" id="PTHR43727:SF2">
    <property type="entry name" value="GROUP IV DECARBOXYLASE"/>
    <property type="match status" value="1"/>
</dbReference>
<dbReference type="SUPFAM" id="SSF50621">
    <property type="entry name" value="Alanine racemase C-terminal domain-like"/>
    <property type="match status" value="1"/>
</dbReference>
<dbReference type="SUPFAM" id="SSF51419">
    <property type="entry name" value="PLP-binding barrel"/>
    <property type="match status" value="1"/>
</dbReference>
<feature type="active site" description="Proton donor" evidence="5">
    <location>
        <position position="372"/>
    </location>
</feature>
<evidence type="ECO:0000259" key="6">
    <source>
        <dbReference type="Pfam" id="PF02784"/>
    </source>
</evidence>
<dbReference type="InterPro" id="IPR009006">
    <property type="entry name" value="Ala_racemase/Decarboxylase_C"/>
</dbReference>
<dbReference type="PRINTS" id="PR01179">
    <property type="entry name" value="ODADCRBXLASE"/>
</dbReference>
<dbReference type="Gene3D" id="3.20.20.10">
    <property type="entry name" value="Alanine racemase"/>
    <property type="match status" value="1"/>
</dbReference>
<comment type="cofactor">
    <cofactor evidence="1 5">
        <name>pyridoxal 5'-phosphate</name>
        <dbReference type="ChEBI" id="CHEBI:597326"/>
    </cofactor>
</comment>
<dbReference type="GeneID" id="40309417"/>
<evidence type="ECO:0000313" key="7">
    <source>
        <dbReference type="EMBL" id="PFH36295.1"/>
    </source>
</evidence>
<dbReference type="OrthoDB" id="5034579at2759"/>
<reference evidence="7 8" key="1">
    <citation type="submission" date="2017-09" db="EMBL/GenBank/DDBJ databases">
        <title>Genome sequencing of Besnoitia besnoiti strain Bb-Ger1.</title>
        <authorList>
            <person name="Schares G."/>
            <person name="Venepally P."/>
            <person name="Lorenzi H.A."/>
        </authorList>
    </citation>
    <scope>NUCLEOTIDE SEQUENCE [LARGE SCALE GENOMIC DNA]</scope>
    <source>
        <strain evidence="7 8">Bb-Ger1</strain>
    </source>
</reference>
<name>A0A2A9ME78_BESBE</name>
<sequence length="471" mass="51708">MASAPASTAKALLFSPEEIRELALRVPTPFHVYDAETIRRRCTDLSTAFSWVKERSGFFRNFFAVKALPNPHVLALLAQLPSMGVDCSSLPELVLSAAAGFEGERIFFTSNNTPLEEFREAKRLGAVINLDDLSHLFFLEERLGLPAVLAFRFNPGKSRQGSVFIGEPEDAKYGLTEGQILQGLKYAKEKGVTRFFLHTMVASNCLDSAELVKTAAMMFSLAVKVKQELDIDIELLNLGGGFGIPYRPEQAPLNLTDISAGIRDAYETTLEANGLGKTKVAFECGRFITGPAGQLITRVIHQKKTYKNYIGVDACMADLMRPGMYGAYHHITVVADRDAERADLPTARNLFADADAADGLQKGVYDVVGGLCENNDKFAIGRELGEVHIGDLLVIHDTGAHGHCMGFNYNGKLRSAEFLRTGAGSYKEIRRREALSDLFATLDFPALTALLREADEKANGERPPKRSRGHD</sequence>
<accession>A0A2A9ME78</accession>
<dbReference type="RefSeq" id="XP_029220304.1">
    <property type="nucleotide sequence ID" value="XM_029362938.1"/>
</dbReference>
<feature type="domain" description="Orn/DAP/Arg decarboxylase 2 N-terminal" evidence="6">
    <location>
        <begin position="38"/>
        <end position="289"/>
    </location>
</feature>
<keyword evidence="3 5" id="KW-0663">Pyridoxal phosphate</keyword>
<dbReference type="EMBL" id="NWUJ01000003">
    <property type="protein sequence ID" value="PFH36295.1"/>
    <property type="molecule type" value="Genomic_DNA"/>
</dbReference>
<evidence type="ECO:0000256" key="2">
    <source>
        <dbReference type="ARBA" id="ARBA00022793"/>
    </source>
</evidence>
<dbReference type="InterPro" id="IPR029066">
    <property type="entry name" value="PLP-binding_barrel"/>
</dbReference>
<dbReference type="CDD" id="cd06828">
    <property type="entry name" value="PLPDE_III_DapDC"/>
    <property type="match status" value="1"/>
</dbReference>
<dbReference type="Gene3D" id="2.40.37.10">
    <property type="entry name" value="Lyase, Ornithine Decarboxylase, Chain A, domain 1"/>
    <property type="match status" value="1"/>
</dbReference>
<dbReference type="GO" id="GO:0008836">
    <property type="term" value="F:diaminopimelate decarboxylase activity"/>
    <property type="evidence" value="ECO:0007669"/>
    <property type="project" value="InterPro"/>
</dbReference>
<keyword evidence="2" id="KW-0210">Decarboxylase</keyword>
<evidence type="ECO:0000256" key="4">
    <source>
        <dbReference type="ARBA" id="ARBA00023239"/>
    </source>
</evidence>
<evidence type="ECO:0000256" key="1">
    <source>
        <dbReference type="ARBA" id="ARBA00001933"/>
    </source>
</evidence>
<evidence type="ECO:0000256" key="3">
    <source>
        <dbReference type="ARBA" id="ARBA00022898"/>
    </source>
</evidence>
<dbReference type="FunFam" id="3.20.20.10:FF:000003">
    <property type="entry name" value="Diaminopimelate decarboxylase"/>
    <property type="match status" value="1"/>
</dbReference>
<dbReference type="GO" id="GO:0009089">
    <property type="term" value="P:lysine biosynthetic process via diaminopimelate"/>
    <property type="evidence" value="ECO:0007669"/>
    <property type="project" value="InterPro"/>
</dbReference>
<gene>
    <name evidence="7" type="ORF">BESB_044870</name>
</gene>
<dbReference type="InterPro" id="IPR000183">
    <property type="entry name" value="Orn/DAP/Arg_de-COase"/>
</dbReference>